<keyword evidence="1" id="KW-1133">Transmembrane helix</keyword>
<dbReference type="Proteomes" id="UP000789342">
    <property type="component" value="Unassembled WGS sequence"/>
</dbReference>
<organism evidence="2 3">
    <name type="scientific">Acaulospora morrowiae</name>
    <dbReference type="NCBI Taxonomy" id="94023"/>
    <lineage>
        <taxon>Eukaryota</taxon>
        <taxon>Fungi</taxon>
        <taxon>Fungi incertae sedis</taxon>
        <taxon>Mucoromycota</taxon>
        <taxon>Glomeromycotina</taxon>
        <taxon>Glomeromycetes</taxon>
        <taxon>Diversisporales</taxon>
        <taxon>Acaulosporaceae</taxon>
        <taxon>Acaulospora</taxon>
    </lineage>
</organism>
<proteinExistence type="predicted"/>
<reference evidence="2" key="1">
    <citation type="submission" date="2021-06" db="EMBL/GenBank/DDBJ databases">
        <authorList>
            <person name="Kallberg Y."/>
            <person name="Tangrot J."/>
            <person name="Rosling A."/>
        </authorList>
    </citation>
    <scope>NUCLEOTIDE SEQUENCE</scope>
    <source>
        <strain evidence="2">CL551</strain>
    </source>
</reference>
<accession>A0A9N9DCP1</accession>
<dbReference type="AlphaFoldDB" id="A0A9N9DCP1"/>
<comment type="caution">
    <text evidence="2">The sequence shown here is derived from an EMBL/GenBank/DDBJ whole genome shotgun (WGS) entry which is preliminary data.</text>
</comment>
<gene>
    <name evidence="2" type="ORF">AMORRO_LOCUS9269</name>
</gene>
<evidence type="ECO:0000313" key="3">
    <source>
        <dbReference type="Proteomes" id="UP000789342"/>
    </source>
</evidence>
<evidence type="ECO:0000256" key="1">
    <source>
        <dbReference type="SAM" id="Phobius"/>
    </source>
</evidence>
<evidence type="ECO:0000313" key="2">
    <source>
        <dbReference type="EMBL" id="CAG8635098.1"/>
    </source>
</evidence>
<name>A0A9N9DCP1_9GLOM</name>
<keyword evidence="1" id="KW-0472">Membrane</keyword>
<feature type="transmembrane region" description="Helical" evidence="1">
    <location>
        <begin position="36"/>
        <end position="61"/>
    </location>
</feature>
<dbReference type="EMBL" id="CAJVPV010008821">
    <property type="protein sequence ID" value="CAG8635098.1"/>
    <property type="molecule type" value="Genomic_DNA"/>
</dbReference>
<protein>
    <submittedName>
        <fullName evidence="2">1002_t:CDS:1</fullName>
    </submittedName>
</protein>
<sequence length="65" mass="7247">MTEAEEAPQERQEDFNQAFQEHLNTLDQRNRRRTGLCGSLCIMCSSIILVIVLLGGSGVLLSQLI</sequence>
<keyword evidence="1" id="KW-0812">Transmembrane</keyword>
<keyword evidence="3" id="KW-1185">Reference proteome</keyword>